<evidence type="ECO:0000313" key="1">
    <source>
        <dbReference type="EMBL" id="QDQ26856.1"/>
    </source>
</evidence>
<dbReference type="Proteomes" id="UP000317550">
    <property type="component" value="Chromosome"/>
</dbReference>
<dbReference type="OrthoDB" id="9429573at2"/>
<dbReference type="AlphaFoldDB" id="A0A516SFB2"/>
<reference evidence="2" key="1">
    <citation type="submission" date="2019-07" db="EMBL/GenBank/DDBJ databases">
        <title>Chitinimonas sp. nov., isolated from Ny-Alesund, arctica soil.</title>
        <authorList>
            <person name="Xu Q."/>
            <person name="Peng F."/>
        </authorList>
    </citation>
    <scope>NUCLEOTIDE SEQUENCE [LARGE SCALE GENOMIC DNA]</scope>
    <source>
        <strain evidence="2">R3-44</strain>
    </source>
</reference>
<sequence length="95" mass="10348">MKTRHNHGNSQSQDAVKARAALEALFGDSSTPSAAISSEQLPNGEVLVARKAAHAKAVSSRVDFLRRKREAMDEIRQAAQSTGFTLDELREAVKE</sequence>
<name>A0A516SFB2_9NEIS</name>
<proteinExistence type="predicted"/>
<evidence type="ECO:0000313" key="2">
    <source>
        <dbReference type="Proteomes" id="UP000317550"/>
    </source>
</evidence>
<keyword evidence="2" id="KW-1185">Reference proteome</keyword>
<accession>A0A516SFB2</accession>
<gene>
    <name evidence="1" type="ORF">FNU76_11040</name>
</gene>
<dbReference type="EMBL" id="CP041730">
    <property type="protein sequence ID" value="QDQ26856.1"/>
    <property type="molecule type" value="Genomic_DNA"/>
</dbReference>
<dbReference type="KEGG" id="cari:FNU76_11040"/>
<dbReference type="RefSeq" id="WP_144278250.1">
    <property type="nucleotide sequence ID" value="NZ_CP041730.1"/>
</dbReference>
<protein>
    <submittedName>
        <fullName evidence="1">Uncharacterized protein</fullName>
    </submittedName>
</protein>
<organism evidence="1 2">
    <name type="scientific">Chitinimonas arctica</name>
    <dbReference type="NCBI Taxonomy" id="2594795"/>
    <lineage>
        <taxon>Bacteria</taxon>
        <taxon>Pseudomonadati</taxon>
        <taxon>Pseudomonadota</taxon>
        <taxon>Betaproteobacteria</taxon>
        <taxon>Neisseriales</taxon>
        <taxon>Chitinibacteraceae</taxon>
        <taxon>Chitinimonas</taxon>
    </lineage>
</organism>